<dbReference type="InterPro" id="IPR011576">
    <property type="entry name" value="Pyridox_Oxase_N"/>
</dbReference>
<dbReference type="InterPro" id="IPR012349">
    <property type="entry name" value="Split_barrel_FMN-bd"/>
</dbReference>
<dbReference type="EMBL" id="BAAANN010000027">
    <property type="protein sequence ID" value="GAA1976297.1"/>
    <property type="molecule type" value="Genomic_DNA"/>
</dbReference>
<organism evidence="3 4">
    <name type="scientific">Amycolatopsis minnesotensis</name>
    <dbReference type="NCBI Taxonomy" id="337894"/>
    <lineage>
        <taxon>Bacteria</taxon>
        <taxon>Bacillati</taxon>
        <taxon>Actinomycetota</taxon>
        <taxon>Actinomycetes</taxon>
        <taxon>Pseudonocardiales</taxon>
        <taxon>Pseudonocardiaceae</taxon>
        <taxon>Amycolatopsis</taxon>
    </lineage>
</organism>
<dbReference type="PANTHER" id="PTHR35176:SF1">
    <property type="entry name" value="F420H(2)-DEPENDENT BILIVERDIN REDUCTASE"/>
    <property type="match status" value="1"/>
</dbReference>
<dbReference type="InterPro" id="IPR019920">
    <property type="entry name" value="F420-binding_dom_put"/>
</dbReference>
<gene>
    <name evidence="3" type="ORF">GCM10009754_59940</name>
</gene>
<reference evidence="3 4" key="1">
    <citation type="journal article" date="2019" name="Int. J. Syst. Evol. Microbiol.">
        <title>The Global Catalogue of Microorganisms (GCM) 10K type strain sequencing project: providing services to taxonomists for standard genome sequencing and annotation.</title>
        <authorList>
            <consortium name="The Broad Institute Genomics Platform"/>
            <consortium name="The Broad Institute Genome Sequencing Center for Infectious Disease"/>
            <person name="Wu L."/>
            <person name="Ma J."/>
        </authorList>
    </citation>
    <scope>NUCLEOTIDE SEQUENCE [LARGE SCALE GENOMIC DNA]</scope>
    <source>
        <strain evidence="3 4">JCM 14545</strain>
    </source>
</reference>
<dbReference type="RefSeq" id="WP_344426257.1">
    <property type="nucleotide sequence ID" value="NZ_BAAANN010000027.1"/>
</dbReference>
<evidence type="ECO:0000313" key="4">
    <source>
        <dbReference type="Proteomes" id="UP001501116"/>
    </source>
</evidence>
<name>A0ABN2RX00_9PSEU</name>
<evidence type="ECO:0000259" key="2">
    <source>
        <dbReference type="Pfam" id="PF01243"/>
    </source>
</evidence>
<keyword evidence="4" id="KW-1185">Reference proteome</keyword>
<feature type="domain" description="Pyridoxamine 5'-phosphate oxidase N-terminal" evidence="2">
    <location>
        <begin position="16"/>
        <end position="120"/>
    </location>
</feature>
<dbReference type="Proteomes" id="UP001501116">
    <property type="component" value="Unassembled WGS sequence"/>
</dbReference>
<keyword evidence="1" id="KW-0560">Oxidoreductase</keyword>
<protein>
    <submittedName>
        <fullName evidence="3">PPOX class F420-dependent oxidoreductase</fullName>
    </submittedName>
</protein>
<proteinExistence type="predicted"/>
<dbReference type="NCBIfam" id="TIGR03618">
    <property type="entry name" value="Rv1155_F420"/>
    <property type="match status" value="1"/>
</dbReference>
<evidence type="ECO:0000256" key="1">
    <source>
        <dbReference type="ARBA" id="ARBA00023002"/>
    </source>
</evidence>
<dbReference type="Pfam" id="PF01243">
    <property type="entry name" value="PNPOx_N"/>
    <property type="match status" value="1"/>
</dbReference>
<comment type="caution">
    <text evidence="3">The sequence shown here is derived from an EMBL/GenBank/DDBJ whole genome shotgun (WGS) entry which is preliminary data.</text>
</comment>
<dbReference type="Gene3D" id="2.30.110.10">
    <property type="entry name" value="Electron Transport, Fmn-binding Protein, Chain A"/>
    <property type="match status" value="1"/>
</dbReference>
<sequence length="148" mass="16321">MREMSRAEWWEFASAGTRTGMLGVVRADGTAHVTPVWFLLDETAGGDELVFTTEESSLKGKAFRRDPRFTLCVDDQRPPFSFVQFRAEATLLGHDGHHDELLTWATAIGSRYMGEDAGPAYGKRNAVAGEYLVRAKITKVVARADIAG</sequence>
<accession>A0ABN2RX00</accession>
<dbReference type="InterPro" id="IPR052019">
    <property type="entry name" value="F420H2_bilvrd_red/Heme_oxyg"/>
</dbReference>
<evidence type="ECO:0000313" key="3">
    <source>
        <dbReference type="EMBL" id="GAA1976297.1"/>
    </source>
</evidence>
<dbReference type="SUPFAM" id="SSF50475">
    <property type="entry name" value="FMN-binding split barrel"/>
    <property type="match status" value="1"/>
</dbReference>
<dbReference type="PANTHER" id="PTHR35176">
    <property type="entry name" value="HEME OXYGENASE HI_0854-RELATED"/>
    <property type="match status" value="1"/>
</dbReference>